<name>A0A9W6GE77_9BACT</name>
<dbReference type="EMBL" id="BSDX01000001">
    <property type="protein sequence ID" value="GLI53663.1"/>
    <property type="molecule type" value="Genomic_DNA"/>
</dbReference>
<keyword evidence="1" id="KW-0812">Transmembrane</keyword>
<keyword evidence="3" id="KW-1185">Reference proteome</keyword>
<keyword evidence="1" id="KW-1133">Transmembrane helix</keyword>
<dbReference type="Proteomes" id="UP001144297">
    <property type="component" value="Unassembled WGS sequence"/>
</dbReference>
<keyword evidence="1" id="KW-0472">Membrane</keyword>
<feature type="transmembrane region" description="Helical" evidence="1">
    <location>
        <begin position="22"/>
        <end position="43"/>
    </location>
</feature>
<organism evidence="2 3">
    <name type="scientific">Thermodesulfovibrio yellowstonii</name>
    <dbReference type="NCBI Taxonomy" id="28262"/>
    <lineage>
        <taxon>Bacteria</taxon>
        <taxon>Pseudomonadati</taxon>
        <taxon>Nitrospirota</taxon>
        <taxon>Thermodesulfovibrionia</taxon>
        <taxon>Thermodesulfovibrionales</taxon>
        <taxon>Thermodesulfovibrionaceae</taxon>
        <taxon>Thermodesulfovibrio</taxon>
    </lineage>
</organism>
<accession>A0A9W6GE77</accession>
<evidence type="ECO:0000256" key="1">
    <source>
        <dbReference type="SAM" id="Phobius"/>
    </source>
</evidence>
<sequence>MKNNHEEERMILKHEPIPPYKTVFYIVFLLGSLYLAGIIILGAK</sequence>
<reference evidence="2" key="1">
    <citation type="submission" date="2022-12" db="EMBL/GenBank/DDBJ databases">
        <title>Reference genome sequencing for broad-spectrum identification of bacterial and archaeal isolates by mass spectrometry.</title>
        <authorList>
            <person name="Sekiguchi Y."/>
            <person name="Tourlousse D.M."/>
        </authorList>
    </citation>
    <scope>NUCLEOTIDE SEQUENCE</scope>
    <source>
        <strain evidence="2">TSL-P1</strain>
    </source>
</reference>
<gene>
    <name evidence="2" type="ORF">TISLANDTSLP1_13560</name>
</gene>
<evidence type="ECO:0000313" key="3">
    <source>
        <dbReference type="Proteomes" id="UP001144297"/>
    </source>
</evidence>
<comment type="caution">
    <text evidence="2">The sequence shown here is derived from an EMBL/GenBank/DDBJ whole genome shotgun (WGS) entry which is preliminary data.</text>
</comment>
<dbReference type="AlphaFoldDB" id="A0A9W6GE77"/>
<proteinExistence type="predicted"/>
<protein>
    <submittedName>
        <fullName evidence="2">Uncharacterized protein</fullName>
    </submittedName>
</protein>
<evidence type="ECO:0000313" key="2">
    <source>
        <dbReference type="EMBL" id="GLI53663.1"/>
    </source>
</evidence>